<keyword evidence="2" id="KW-0597">Phosphoprotein</keyword>
<dbReference type="KEGG" id="psuu:Psuf_065360"/>
<dbReference type="PANTHER" id="PTHR45527">
    <property type="entry name" value="NONRIBOSOMAL PEPTIDE SYNTHETASE"/>
    <property type="match status" value="1"/>
</dbReference>
<dbReference type="SUPFAM" id="SSF47336">
    <property type="entry name" value="ACP-like"/>
    <property type="match status" value="1"/>
</dbReference>
<dbReference type="PANTHER" id="PTHR45527:SF1">
    <property type="entry name" value="FATTY ACID SYNTHASE"/>
    <property type="match status" value="1"/>
</dbReference>
<dbReference type="InterPro" id="IPR000873">
    <property type="entry name" value="AMP-dep_synth/lig_dom"/>
</dbReference>
<keyword evidence="1" id="KW-0596">Phosphopantetheine</keyword>
<dbReference type="Pfam" id="PF00501">
    <property type="entry name" value="AMP-binding"/>
    <property type="match status" value="1"/>
</dbReference>
<dbReference type="FunFam" id="3.30.300.30:FF:000010">
    <property type="entry name" value="Enterobactin synthetase component F"/>
    <property type="match status" value="1"/>
</dbReference>
<dbReference type="GO" id="GO:0044550">
    <property type="term" value="P:secondary metabolite biosynthetic process"/>
    <property type="evidence" value="ECO:0007669"/>
    <property type="project" value="TreeGrafter"/>
</dbReference>
<protein>
    <recommendedName>
        <fullName evidence="4">Carrier domain-containing protein</fullName>
    </recommendedName>
</protein>
<feature type="domain" description="Carrier" evidence="4">
    <location>
        <begin position="229"/>
        <end position="290"/>
    </location>
</feature>
<reference evidence="5 6" key="2">
    <citation type="submission" date="2020-03" db="EMBL/GenBank/DDBJ databases">
        <authorList>
            <person name="Ichikawa N."/>
            <person name="Kimura A."/>
            <person name="Kitahashi Y."/>
            <person name="Uohara A."/>
        </authorList>
    </citation>
    <scope>NUCLEOTIDE SEQUENCE [LARGE SCALE GENOMIC DNA]</scope>
    <source>
        <strain evidence="5 6">NBRC 105367</strain>
    </source>
</reference>
<dbReference type="InterPro" id="IPR009081">
    <property type="entry name" value="PP-bd_ACP"/>
</dbReference>
<organism evidence="5 6">
    <name type="scientific">Phytohabitans suffuscus</name>
    <dbReference type="NCBI Taxonomy" id="624315"/>
    <lineage>
        <taxon>Bacteria</taxon>
        <taxon>Bacillati</taxon>
        <taxon>Actinomycetota</taxon>
        <taxon>Actinomycetes</taxon>
        <taxon>Micromonosporales</taxon>
        <taxon>Micromonosporaceae</taxon>
    </lineage>
</organism>
<feature type="compositionally biased region" description="Low complexity" evidence="3">
    <location>
        <begin position="219"/>
        <end position="229"/>
    </location>
</feature>
<reference evidence="5 6" key="1">
    <citation type="submission" date="2020-03" db="EMBL/GenBank/DDBJ databases">
        <title>Whole genome shotgun sequence of Phytohabitans suffuscus NBRC 105367.</title>
        <authorList>
            <person name="Komaki H."/>
            <person name="Tamura T."/>
        </authorList>
    </citation>
    <scope>NUCLEOTIDE SEQUENCE [LARGE SCALE GENOMIC DNA]</scope>
    <source>
        <strain evidence="5 6">NBRC 105367</strain>
    </source>
</reference>
<dbReference type="AlphaFoldDB" id="A0A6F8YTB6"/>
<dbReference type="Pfam" id="PF00550">
    <property type="entry name" value="PP-binding"/>
    <property type="match status" value="1"/>
</dbReference>
<evidence type="ECO:0000256" key="2">
    <source>
        <dbReference type="ARBA" id="ARBA00022553"/>
    </source>
</evidence>
<evidence type="ECO:0000313" key="6">
    <source>
        <dbReference type="Proteomes" id="UP000503011"/>
    </source>
</evidence>
<evidence type="ECO:0000256" key="1">
    <source>
        <dbReference type="ARBA" id="ARBA00022450"/>
    </source>
</evidence>
<dbReference type="Gene3D" id="3.30.300.30">
    <property type="match status" value="1"/>
</dbReference>
<dbReference type="InterPro" id="IPR045851">
    <property type="entry name" value="AMP-bd_C_sf"/>
</dbReference>
<evidence type="ECO:0000259" key="4">
    <source>
        <dbReference type="PROSITE" id="PS50075"/>
    </source>
</evidence>
<dbReference type="Pfam" id="PF13193">
    <property type="entry name" value="AMP-binding_C"/>
    <property type="match status" value="1"/>
</dbReference>
<dbReference type="InterPro" id="IPR029058">
    <property type="entry name" value="AB_hydrolase_fold"/>
</dbReference>
<feature type="region of interest" description="Disordered" evidence="3">
    <location>
        <begin position="204"/>
        <end position="229"/>
    </location>
</feature>
<dbReference type="GO" id="GO:0043041">
    <property type="term" value="P:amino acid activation for nonribosomal peptide biosynthetic process"/>
    <property type="evidence" value="ECO:0007669"/>
    <property type="project" value="TreeGrafter"/>
</dbReference>
<dbReference type="Gene3D" id="3.40.50.1820">
    <property type="entry name" value="alpha/beta hydrolase"/>
    <property type="match status" value="1"/>
</dbReference>
<accession>A0A6F8YTB6</accession>
<name>A0A6F8YTB6_9ACTN</name>
<dbReference type="InterPro" id="IPR025110">
    <property type="entry name" value="AMP-bd_C"/>
</dbReference>
<dbReference type="GO" id="GO:0031177">
    <property type="term" value="F:phosphopantetheine binding"/>
    <property type="evidence" value="ECO:0007669"/>
    <property type="project" value="TreeGrafter"/>
</dbReference>
<evidence type="ECO:0000313" key="5">
    <source>
        <dbReference type="EMBL" id="BCB89223.1"/>
    </source>
</evidence>
<dbReference type="Proteomes" id="UP000503011">
    <property type="component" value="Chromosome"/>
</dbReference>
<dbReference type="SUPFAM" id="SSF56801">
    <property type="entry name" value="Acetyl-CoA synthetase-like"/>
    <property type="match status" value="1"/>
</dbReference>
<gene>
    <name evidence="5" type="ORF">Psuf_065360</name>
</gene>
<dbReference type="InterPro" id="IPR042099">
    <property type="entry name" value="ANL_N_sf"/>
</dbReference>
<proteinExistence type="predicted"/>
<evidence type="ECO:0000256" key="3">
    <source>
        <dbReference type="SAM" id="MobiDB-lite"/>
    </source>
</evidence>
<dbReference type="EMBL" id="AP022871">
    <property type="protein sequence ID" value="BCB89223.1"/>
    <property type="molecule type" value="Genomic_DNA"/>
</dbReference>
<dbReference type="InterPro" id="IPR036736">
    <property type="entry name" value="ACP-like_sf"/>
</dbReference>
<dbReference type="Gene3D" id="3.40.50.12780">
    <property type="entry name" value="N-terminal domain of ligase-like"/>
    <property type="match status" value="1"/>
</dbReference>
<dbReference type="GO" id="GO:0005829">
    <property type="term" value="C:cytosol"/>
    <property type="evidence" value="ECO:0007669"/>
    <property type="project" value="TreeGrafter"/>
</dbReference>
<sequence length="290" mass="31193">MELHNLYGPTEAAVDVTWWDCARPGPPDVIPIGQPIANTAAHVLDRRLLPAPPNVPGELYLGGVQLARGYLNRPGLTATTFVAHPLAGPGGRLYRTGDKVRRLPDGALEFLGRLDRQVKVRGYRIELGEIEQVLARHLSVREAAVVVRDRDDGQQLAAYLTVAGGAELDPQALRDHLHAELPGYMVPATFTVLPAMPLTRSGKLDRSALPDPAVGSSTPAVRARQRAAAPATPEEEAVAAVYREVLGLAEVDIAASFFDLGGSSYDAVRAIRRIEGRPSRCSSRIRARGS</sequence>
<dbReference type="PROSITE" id="PS50075">
    <property type="entry name" value="CARRIER"/>
    <property type="match status" value="1"/>
</dbReference>
<keyword evidence="6" id="KW-1185">Reference proteome</keyword>